<feature type="transmembrane region" description="Helical" evidence="5">
    <location>
        <begin position="164"/>
        <end position="183"/>
    </location>
</feature>
<dbReference type="InterPro" id="IPR000276">
    <property type="entry name" value="GPCR_Rhodpsn"/>
</dbReference>
<evidence type="ECO:0000256" key="5">
    <source>
        <dbReference type="SAM" id="Phobius"/>
    </source>
</evidence>
<dbReference type="GeneTree" id="ENSGT00940000155094"/>
<feature type="transmembrane region" description="Helical" evidence="5">
    <location>
        <begin position="56"/>
        <end position="75"/>
    </location>
</feature>
<proteinExistence type="predicted"/>
<evidence type="ECO:0000256" key="3">
    <source>
        <dbReference type="ARBA" id="ARBA00022989"/>
    </source>
</evidence>
<dbReference type="OMA" id="IIGCYCH"/>
<dbReference type="GO" id="GO:0016020">
    <property type="term" value="C:membrane"/>
    <property type="evidence" value="ECO:0007669"/>
    <property type="project" value="UniProtKB-SubCell"/>
</dbReference>
<keyword evidence="8" id="KW-1185">Reference proteome</keyword>
<reference evidence="7" key="2">
    <citation type="submission" date="2025-09" db="UniProtKB">
        <authorList>
            <consortium name="Ensembl"/>
        </authorList>
    </citation>
    <scope>IDENTIFICATION</scope>
</reference>
<feature type="transmembrane region" description="Helical" evidence="5">
    <location>
        <begin position="257"/>
        <end position="278"/>
    </location>
</feature>
<dbReference type="PRINTS" id="PR00237">
    <property type="entry name" value="GPCRRHODOPSN"/>
</dbReference>
<feature type="transmembrane region" description="Helical" evidence="5">
    <location>
        <begin position="132"/>
        <end position="152"/>
    </location>
</feature>
<evidence type="ECO:0000256" key="1">
    <source>
        <dbReference type="ARBA" id="ARBA00004370"/>
    </source>
</evidence>
<evidence type="ECO:0000259" key="6">
    <source>
        <dbReference type="PROSITE" id="PS50262"/>
    </source>
</evidence>
<organism evidence="7 8">
    <name type="scientific">Crocodylus porosus</name>
    <name type="common">Saltwater crocodile</name>
    <name type="synonym">Estuarine crocodile</name>
    <dbReference type="NCBI Taxonomy" id="8502"/>
    <lineage>
        <taxon>Eukaryota</taxon>
        <taxon>Metazoa</taxon>
        <taxon>Chordata</taxon>
        <taxon>Craniata</taxon>
        <taxon>Vertebrata</taxon>
        <taxon>Euteleostomi</taxon>
        <taxon>Archelosauria</taxon>
        <taxon>Archosauria</taxon>
        <taxon>Crocodylia</taxon>
        <taxon>Longirostres</taxon>
        <taxon>Crocodylidae</taxon>
        <taxon>Crocodylus</taxon>
    </lineage>
</organism>
<dbReference type="GO" id="GO:0008188">
    <property type="term" value="F:neuropeptide receptor activity"/>
    <property type="evidence" value="ECO:0007669"/>
    <property type="project" value="InterPro"/>
</dbReference>
<name>A0A7M4EZ21_CROPO</name>
<reference evidence="7" key="1">
    <citation type="submission" date="2025-08" db="UniProtKB">
        <authorList>
            <consortium name="Ensembl"/>
        </authorList>
    </citation>
    <scope>IDENTIFICATION</scope>
</reference>
<dbReference type="Gene3D" id="1.20.1070.10">
    <property type="entry name" value="Rhodopsin 7-helix transmembrane proteins"/>
    <property type="match status" value="1"/>
</dbReference>
<evidence type="ECO:0000313" key="7">
    <source>
        <dbReference type="Ensembl" id="ENSCPRP00005017001.1"/>
    </source>
</evidence>
<feature type="transmembrane region" description="Helical" evidence="5">
    <location>
        <begin position="215"/>
        <end position="245"/>
    </location>
</feature>
<sequence>ATKALWLQLPEAPRTPGKATGASTIACPSLPCPTQGNLAAPCLVDAGFAQRFLPPVYLAVSLAGLLGNALGLRNLCAKARRRSWSPLGLLLCNLGVADLLYVVTLPFLVAYYLQDRTWLFGRAMCRLTRGLFHLNLYASIGFLTCISIQRYRGIVYPLKVRGRCQALGPSLVLCAGVWGWVILQVSPDFAFSKMDPNGTRCHDTTGKEDVGRYQLYILAITVTGFVIPFLIILGCYCHVVVVLCRNGNIDPSIKRKCIKLAVLVMVLFSVCFLPYHIFRNLNLLHRTWQRQGFCSPSTRSIYVSYQVTRGLASLNSALNPLLYIMTSEDCVSWMRSLSQRASQSLGSLLQKGTQHQPEEKKVNIIFSEQSEETSAAL</sequence>
<dbReference type="InterPro" id="IPR017452">
    <property type="entry name" value="GPCR_Rhodpsn_7TM"/>
</dbReference>
<keyword evidence="2 5" id="KW-0812">Transmembrane</keyword>
<dbReference type="Pfam" id="PF00001">
    <property type="entry name" value="7tm_1"/>
    <property type="match status" value="1"/>
</dbReference>
<evidence type="ECO:0000313" key="8">
    <source>
        <dbReference type="Proteomes" id="UP000594220"/>
    </source>
</evidence>
<accession>A0A7M4EZ21</accession>
<protein>
    <recommendedName>
        <fullName evidence="6">G-protein coupled receptors family 1 profile domain-containing protein</fullName>
    </recommendedName>
</protein>
<dbReference type="InterPro" id="IPR027294">
    <property type="entry name" value="NPS_rcpt"/>
</dbReference>
<evidence type="ECO:0000256" key="4">
    <source>
        <dbReference type="ARBA" id="ARBA00023136"/>
    </source>
</evidence>
<dbReference type="SUPFAM" id="SSF81321">
    <property type="entry name" value="Family A G protein-coupled receptor-like"/>
    <property type="match status" value="1"/>
</dbReference>
<dbReference type="Ensembl" id="ENSCPRT00005019903.1">
    <property type="protein sequence ID" value="ENSCPRP00005017001.1"/>
    <property type="gene ID" value="ENSCPRG00005011846.1"/>
</dbReference>
<feature type="domain" description="G-protein coupled receptors family 1 profile" evidence="6">
    <location>
        <begin position="67"/>
        <end position="323"/>
    </location>
</feature>
<dbReference type="PANTHER" id="PTHR24244">
    <property type="entry name" value="NEUROPEPTIDE S RECEPTOR"/>
    <property type="match status" value="1"/>
</dbReference>
<feature type="transmembrane region" description="Helical" evidence="5">
    <location>
        <begin position="87"/>
        <end position="112"/>
    </location>
</feature>
<dbReference type="PRINTS" id="PR01157">
    <property type="entry name" value="P2YPURNOCPTR"/>
</dbReference>
<dbReference type="AlphaFoldDB" id="A0A7M4EZ21"/>
<dbReference type="PROSITE" id="PS50262">
    <property type="entry name" value="G_PROTEIN_RECEP_F1_2"/>
    <property type="match status" value="1"/>
</dbReference>
<evidence type="ECO:0000256" key="2">
    <source>
        <dbReference type="ARBA" id="ARBA00022692"/>
    </source>
</evidence>
<dbReference type="PANTHER" id="PTHR24244:SF0">
    <property type="entry name" value="G-PROTEIN COUPLED RECEPTORS FAMILY 1 PROFILE DOMAIN-CONTAINING PROTEIN"/>
    <property type="match status" value="1"/>
</dbReference>
<dbReference type="Proteomes" id="UP000594220">
    <property type="component" value="Unplaced"/>
</dbReference>
<comment type="subcellular location">
    <subcellularLocation>
        <location evidence="1">Membrane</location>
    </subcellularLocation>
</comment>
<keyword evidence="3 5" id="KW-1133">Transmembrane helix</keyword>
<keyword evidence="4 5" id="KW-0472">Membrane</keyword>